<evidence type="ECO:0000256" key="4">
    <source>
        <dbReference type="ARBA" id="ARBA00022833"/>
    </source>
</evidence>
<evidence type="ECO:0000256" key="2">
    <source>
        <dbReference type="ARBA" id="ARBA00022596"/>
    </source>
</evidence>
<accession>A0A6L8Q3M3</accession>
<comment type="function">
    <text evidence="5">Involved in the maturation of [NiFe] hydrogenases. Required for nickel insertion into the metal center of the hydrogenase.</text>
</comment>
<dbReference type="PANTHER" id="PTHR34535:SF3">
    <property type="entry name" value="HYDROGENASE MATURATION FACTOR HYPA"/>
    <property type="match status" value="1"/>
</dbReference>
<keyword evidence="4 5" id="KW-0862">Zinc</keyword>
<dbReference type="InterPro" id="IPR000688">
    <property type="entry name" value="HypA/HybF"/>
</dbReference>
<evidence type="ECO:0000313" key="7">
    <source>
        <dbReference type="EMBL" id="MZG27930.1"/>
    </source>
</evidence>
<feature type="binding site" evidence="5">
    <location>
        <position position="118"/>
    </location>
    <ligand>
        <name>Zn(2+)</name>
        <dbReference type="ChEBI" id="CHEBI:29105"/>
    </ligand>
</feature>
<dbReference type="InterPro" id="IPR020538">
    <property type="entry name" value="Hydgase_Ni_incorp_HypA/HybF_CS"/>
</dbReference>
<dbReference type="AlphaFoldDB" id="A0A6L8Q3M3"/>
<dbReference type="Proteomes" id="UP000472380">
    <property type="component" value="Unassembled WGS sequence"/>
</dbReference>
<dbReference type="Pfam" id="PF01155">
    <property type="entry name" value="HypA"/>
    <property type="match status" value="1"/>
</dbReference>
<proteinExistence type="inferred from homology"/>
<evidence type="ECO:0000256" key="3">
    <source>
        <dbReference type="ARBA" id="ARBA00022723"/>
    </source>
</evidence>
<feature type="binding site" evidence="5">
    <location>
        <position position="115"/>
    </location>
    <ligand>
        <name>Zn(2+)</name>
        <dbReference type="ChEBI" id="CHEBI:29105"/>
    </ligand>
</feature>
<dbReference type="PROSITE" id="PS01249">
    <property type="entry name" value="HYPA"/>
    <property type="match status" value="1"/>
</dbReference>
<feature type="binding site" evidence="5">
    <location>
        <position position="96"/>
    </location>
    <ligand>
        <name>Zn(2+)</name>
        <dbReference type="ChEBI" id="CHEBI:29105"/>
    </ligand>
</feature>
<feature type="binding site" evidence="5">
    <location>
        <position position="99"/>
    </location>
    <ligand>
        <name>Zn(2+)</name>
        <dbReference type="ChEBI" id="CHEBI:29105"/>
    </ligand>
</feature>
<comment type="similarity">
    <text evidence="1 5">Belongs to the HypA/HybF family.</text>
</comment>
<dbReference type="GO" id="GO:0008270">
    <property type="term" value="F:zinc ion binding"/>
    <property type="evidence" value="ECO:0007669"/>
    <property type="project" value="UniProtKB-UniRule"/>
</dbReference>
<evidence type="ECO:0000256" key="5">
    <source>
        <dbReference type="HAMAP-Rule" id="MF_00213"/>
    </source>
</evidence>
<evidence type="ECO:0000313" key="8">
    <source>
        <dbReference type="Proteomes" id="UP000472380"/>
    </source>
</evidence>
<evidence type="ECO:0000256" key="1">
    <source>
        <dbReference type="ARBA" id="ARBA00010748"/>
    </source>
</evidence>
<evidence type="ECO:0000256" key="6">
    <source>
        <dbReference type="SAM" id="MobiDB-lite"/>
    </source>
</evidence>
<dbReference type="GO" id="GO:0051604">
    <property type="term" value="P:protein maturation"/>
    <property type="evidence" value="ECO:0007669"/>
    <property type="project" value="InterPro"/>
</dbReference>
<comment type="caution">
    <text evidence="7">The sequence shown here is derived from an EMBL/GenBank/DDBJ whole genome shotgun (WGS) entry which is preliminary data.</text>
</comment>
<feature type="binding site" evidence="5">
    <location>
        <position position="25"/>
    </location>
    <ligand>
        <name>Ni(2+)</name>
        <dbReference type="ChEBI" id="CHEBI:49786"/>
    </ligand>
</feature>
<gene>
    <name evidence="5" type="primary">hypA</name>
    <name evidence="7" type="ORF">FM068_04925</name>
</gene>
<organism evidence="7 8">
    <name type="scientific">Adlercreutzia equolifaciens</name>
    <dbReference type="NCBI Taxonomy" id="446660"/>
    <lineage>
        <taxon>Bacteria</taxon>
        <taxon>Bacillati</taxon>
        <taxon>Actinomycetota</taxon>
        <taxon>Coriobacteriia</taxon>
        <taxon>Eggerthellales</taxon>
        <taxon>Eggerthellaceae</taxon>
        <taxon>Adlercreutzia</taxon>
    </lineage>
</organism>
<keyword evidence="3 5" id="KW-0479">Metal-binding</keyword>
<dbReference type="PANTHER" id="PTHR34535">
    <property type="entry name" value="HYDROGENASE MATURATION FACTOR HYPA"/>
    <property type="match status" value="1"/>
</dbReference>
<feature type="region of interest" description="Disordered" evidence="6">
    <location>
        <begin position="1"/>
        <end position="21"/>
    </location>
</feature>
<sequence>MPFWRRSPVPSHGSAPPHRKEDAMHEMALCRNVADIVLEEASRANAVRVSGIYLTIGYGRDIVEDLFETMLAWMLRDTIAAEAKLHLTRVPFTVQCDDCGHVFHVDVHDRSTWHCPRCSSTCYELNSGMEFYVNDIEIIGKTDLPDITA</sequence>
<dbReference type="HAMAP" id="MF_00213">
    <property type="entry name" value="HypA_HybF"/>
    <property type="match status" value="1"/>
</dbReference>
<protein>
    <recommendedName>
        <fullName evidence="5">Hydrogenase maturation factor HypA</fullName>
    </recommendedName>
</protein>
<keyword evidence="2 5" id="KW-0533">Nickel</keyword>
<name>A0A6L8Q3M3_9ACTN</name>
<dbReference type="EMBL" id="VJNE01000007">
    <property type="protein sequence ID" value="MZG27930.1"/>
    <property type="molecule type" value="Genomic_DNA"/>
</dbReference>
<dbReference type="GO" id="GO:0016151">
    <property type="term" value="F:nickel cation binding"/>
    <property type="evidence" value="ECO:0007669"/>
    <property type="project" value="UniProtKB-UniRule"/>
</dbReference>
<dbReference type="Gene3D" id="3.30.2320.80">
    <property type="match status" value="1"/>
</dbReference>
<reference evidence="7 8" key="1">
    <citation type="submission" date="2019-07" db="EMBL/GenBank/DDBJ databases">
        <title>Draft genome sequence of Adlercreutzia equolifaciens IPLA 37004, a human intestinal strain that does not produces equol from daidzein.</title>
        <authorList>
            <person name="Vazquez L."/>
            <person name="Florez A.B."/>
            <person name="Mayo B."/>
        </authorList>
    </citation>
    <scope>NUCLEOTIDE SEQUENCE [LARGE SCALE GENOMIC DNA]</scope>
    <source>
        <strain evidence="7 8">IPLA 37004</strain>
    </source>
</reference>